<dbReference type="InterPro" id="IPR039523">
    <property type="entry name" value="RimK-rel_E_lig_ATP-grasp"/>
</dbReference>
<dbReference type="InterPro" id="IPR011761">
    <property type="entry name" value="ATP-grasp"/>
</dbReference>
<gene>
    <name evidence="3" type="ORF">E4Z66_13360</name>
</gene>
<evidence type="ECO:0000313" key="3">
    <source>
        <dbReference type="EMBL" id="THH36266.1"/>
    </source>
</evidence>
<dbReference type="Pfam" id="PF14397">
    <property type="entry name" value="ATPgrasp_ST"/>
    <property type="match status" value="1"/>
</dbReference>
<reference evidence="3 4" key="1">
    <citation type="submission" date="2019-04" db="EMBL/GenBank/DDBJ databases">
        <title>Shimia ponticola sp. nov., isolated from seawater.</title>
        <authorList>
            <person name="Kim Y.-O."/>
            <person name="Yoon J.-H."/>
        </authorList>
    </citation>
    <scope>NUCLEOTIDE SEQUENCE [LARGE SCALE GENOMIC DNA]</scope>
    <source>
        <strain evidence="3 4">MYP11</strain>
    </source>
</reference>
<proteinExistence type="predicted"/>
<keyword evidence="1" id="KW-0067">ATP-binding</keyword>
<dbReference type="SUPFAM" id="SSF56059">
    <property type="entry name" value="Glutathione synthetase ATP-binding domain-like"/>
    <property type="match status" value="1"/>
</dbReference>
<evidence type="ECO:0000313" key="4">
    <source>
        <dbReference type="Proteomes" id="UP000306602"/>
    </source>
</evidence>
<feature type="domain" description="ATP-grasp" evidence="2">
    <location>
        <begin position="84"/>
        <end position="347"/>
    </location>
</feature>
<evidence type="ECO:0000256" key="1">
    <source>
        <dbReference type="PROSITE-ProRule" id="PRU00409"/>
    </source>
</evidence>
<dbReference type="OrthoDB" id="8736147at2"/>
<name>A0A4S4NAC4_9RHOB</name>
<organism evidence="3 4">
    <name type="scientific">Aliishimia ponticola</name>
    <dbReference type="NCBI Taxonomy" id="2499833"/>
    <lineage>
        <taxon>Bacteria</taxon>
        <taxon>Pseudomonadati</taxon>
        <taxon>Pseudomonadota</taxon>
        <taxon>Alphaproteobacteria</taxon>
        <taxon>Rhodobacterales</taxon>
        <taxon>Paracoccaceae</taxon>
        <taxon>Aliishimia</taxon>
    </lineage>
</organism>
<dbReference type="EMBL" id="SRKY01000003">
    <property type="protein sequence ID" value="THH36266.1"/>
    <property type="molecule type" value="Genomic_DNA"/>
</dbReference>
<dbReference type="AlphaFoldDB" id="A0A4S4NAC4"/>
<accession>A0A4S4NAC4</accession>
<dbReference type="GO" id="GO:0046872">
    <property type="term" value="F:metal ion binding"/>
    <property type="evidence" value="ECO:0007669"/>
    <property type="project" value="InterPro"/>
</dbReference>
<evidence type="ECO:0000259" key="2">
    <source>
        <dbReference type="PROSITE" id="PS50975"/>
    </source>
</evidence>
<dbReference type="PROSITE" id="PS50975">
    <property type="entry name" value="ATP_GRASP"/>
    <property type="match status" value="1"/>
</dbReference>
<keyword evidence="1" id="KW-0547">Nucleotide-binding</keyword>
<dbReference type="Proteomes" id="UP000306602">
    <property type="component" value="Unassembled WGS sequence"/>
</dbReference>
<dbReference type="GO" id="GO:0005524">
    <property type="term" value="F:ATP binding"/>
    <property type="evidence" value="ECO:0007669"/>
    <property type="project" value="UniProtKB-UniRule"/>
</dbReference>
<keyword evidence="4" id="KW-1185">Reference proteome</keyword>
<protein>
    <recommendedName>
        <fullName evidence="2">ATP-grasp domain-containing protein</fullName>
    </recommendedName>
</protein>
<sequence length="372" mass="40735">MVRIAREYGVSPLRQMREIFGLRYGPGKLAAHEYVSTGAFRPDFSTEQKREFVGRTGSYDLNVAASPMKLTVSRGFVRDKVLYTQLLRSLGLPATETQAVIHSARHLGDIPALRQPRDVADFLRTRATYPLFGKPVEGSGSVGSVLIMSVDQEAGLLHLGNGKRVDLGAFSQEVISEYPEGFLLQSAIEQHETLANVTGAAVGTLRVVTLRDADGIAPLYTIWKIPSPRAMSDNYWQDGSMIAQIDAEGKVTRCAQGAGPDYGQVEKHPASGVAFEGLQIPHWQRLHDIAVKAHGLFPEFGVIGWDIGMAQDGPIIIEANDNPFHALYQLAADRGIRNPDFLPRFEAAAAESQRILSSRIEVFNARQAAKKS</sequence>
<comment type="caution">
    <text evidence="3">The sequence shown here is derived from an EMBL/GenBank/DDBJ whole genome shotgun (WGS) entry which is preliminary data.</text>
</comment>